<organism evidence="2 3">
    <name type="scientific">Puccinia sorghi</name>
    <dbReference type="NCBI Taxonomy" id="27349"/>
    <lineage>
        <taxon>Eukaryota</taxon>
        <taxon>Fungi</taxon>
        <taxon>Dikarya</taxon>
        <taxon>Basidiomycota</taxon>
        <taxon>Pucciniomycotina</taxon>
        <taxon>Pucciniomycetes</taxon>
        <taxon>Pucciniales</taxon>
        <taxon>Pucciniaceae</taxon>
        <taxon>Puccinia</taxon>
    </lineage>
</organism>
<protein>
    <submittedName>
        <fullName evidence="2">Uncharacterized protein</fullName>
    </submittedName>
</protein>
<accession>A0A0L6U858</accession>
<keyword evidence="1" id="KW-0732">Signal</keyword>
<dbReference type="VEuPathDB" id="FungiDB:VP01_967g8"/>
<sequence>MAITNGFISRLISVAFLAGLHGSFTWAAITMPSGAALEEMCDHSIACSVIDQDWPKNKTFTCASGTISETAFVTVTEAITIGNPRNIQNGTSWPASASSLEPKLIFNPWLQGEWTVYYTIRATCKCRELTGDPNATPMCRSATSQDRSACNLAVFQFCSVEMDGTTCV</sequence>
<comment type="caution">
    <text evidence="2">The sequence shown here is derived from an EMBL/GenBank/DDBJ whole genome shotgun (WGS) entry which is preliminary data.</text>
</comment>
<reference evidence="2 3" key="1">
    <citation type="submission" date="2015-08" db="EMBL/GenBank/DDBJ databases">
        <title>Next Generation Sequencing and Analysis of the Genome of Puccinia sorghi L Schw, the Causal Agent of Maize Common Rust.</title>
        <authorList>
            <person name="Rochi L."/>
            <person name="Burguener G."/>
            <person name="Darino M."/>
            <person name="Turjanski A."/>
            <person name="Kreff E."/>
            <person name="Dieguez M.J."/>
            <person name="Sacco F."/>
        </authorList>
    </citation>
    <scope>NUCLEOTIDE SEQUENCE [LARGE SCALE GENOMIC DNA]</scope>
    <source>
        <strain evidence="2 3">RO10H11247</strain>
    </source>
</reference>
<dbReference type="Proteomes" id="UP000037035">
    <property type="component" value="Unassembled WGS sequence"/>
</dbReference>
<evidence type="ECO:0000313" key="2">
    <source>
        <dbReference type="EMBL" id="KNZ43955.1"/>
    </source>
</evidence>
<feature type="signal peptide" evidence="1">
    <location>
        <begin position="1"/>
        <end position="27"/>
    </location>
</feature>
<keyword evidence="3" id="KW-1185">Reference proteome</keyword>
<feature type="chain" id="PRO_5005567558" evidence="1">
    <location>
        <begin position="28"/>
        <end position="168"/>
    </location>
</feature>
<dbReference type="OrthoDB" id="2498139at2759"/>
<dbReference type="AlphaFoldDB" id="A0A0L6U858"/>
<dbReference type="EMBL" id="LAVV01015358">
    <property type="protein sequence ID" value="KNZ43955.1"/>
    <property type="molecule type" value="Genomic_DNA"/>
</dbReference>
<gene>
    <name evidence="2" type="ORF">VP01_967g8</name>
</gene>
<evidence type="ECO:0000256" key="1">
    <source>
        <dbReference type="SAM" id="SignalP"/>
    </source>
</evidence>
<name>A0A0L6U858_9BASI</name>
<evidence type="ECO:0000313" key="3">
    <source>
        <dbReference type="Proteomes" id="UP000037035"/>
    </source>
</evidence>
<proteinExistence type="predicted"/>